<dbReference type="EMBL" id="LAZR01000306">
    <property type="protein sequence ID" value="KKN75638.1"/>
    <property type="molecule type" value="Genomic_DNA"/>
</dbReference>
<dbReference type="AlphaFoldDB" id="A0A0F9WBR9"/>
<protein>
    <submittedName>
        <fullName evidence="1">Uncharacterized protein</fullName>
    </submittedName>
</protein>
<proteinExistence type="predicted"/>
<comment type="caution">
    <text evidence="1">The sequence shown here is derived from an EMBL/GenBank/DDBJ whole genome shotgun (WGS) entry which is preliminary data.</text>
</comment>
<gene>
    <name evidence="1" type="ORF">LCGC14_0378760</name>
</gene>
<evidence type="ECO:0000313" key="1">
    <source>
        <dbReference type="EMBL" id="KKN75638.1"/>
    </source>
</evidence>
<accession>A0A0F9WBR9</accession>
<reference evidence="1" key="1">
    <citation type="journal article" date="2015" name="Nature">
        <title>Complex archaea that bridge the gap between prokaryotes and eukaryotes.</title>
        <authorList>
            <person name="Spang A."/>
            <person name="Saw J.H."/>
            <person name="Jorgensen S.L."/>
            <person name="Zaremba-Niedzwiedzka K."/>
            <person name="Martijn J."/>
            <person name="Lind A.E."/>
            <person name="van Eijk R."/>
            <person name="Schleper C."/>
            <person name="Guy L."/>
            <person name="Ettema T.J."/>
        </authorList>
    </citation>
    <scope>NUCLEOTIDE SEQUENCE</scope>
</reference>
<organism evidence="1">
    <name type="scientific">marine sediment metagenome</name>
    <dbReference type="NCBI Taxonomy" id="412755"/>
    <lineage>
        <taxon>unclassified sequences</taxon>
        <taxon>metagenomes</taxon>
        <taxon>ecological metagenomes</taxon>
    </lineage>
</organism>
<name>A0A0F9WBR9_9ZZZZ</name>
<sequence length="56" mass="6390">MADVRGLESHDGGKHYQHQVLREVAEALGYSDNDGYNHACMFRPREVLERIYGLKG</sequence>